<sequence>LSGFSMFASGEGDPDFKWGVEKAVGRTDSKVHFYESFTYDGIEYRLFDCVCFQVLGQCETSIGKLIRMYETPAGEKKVKVLWFFRPVEIRRFLRGYEPLFDELFLACGDDVGVYNINGVDAIIGKCNVVCVSDDPRNPRPAKSELRNAQYIFSRTFDTRRKIISQDFADAIAGIRVEKFFNKVRANQPVKRLNSNAATGSRPSPVKSFRPESTRSGKNDNRDGKFTSRTSPTGLTLTFLLQDLFRKDLADQGHVKKYPPVSTDITSRGLKTKTRAFGSRLASGSSLDPRLSKRRRVNSPEIDYSGPESGEKRSIKNPPLVDKGPSQNIGKHSWFKKLPFEEELKEAIRMNRVLLIENLEPSLTSLEVEDVCRKAFNERVDAEMIPATLASNPDNGKALVIFQTTRAADNALSRLTEGCLMLSDERPLVGSRNVPKEVRECERFTGHLRMLGKPQMTIEKASCCNSHFCFYLNAPSSPRKPLSHCLRKAVATAHCAQPNHVVYEMAIEWLALQGKSELECKRLFEEQAKEMNILWSKDPKKTRG</sequence>
<gene>
    <name evidence="3" type="ORF">TAV2_LOCUS9394</name>
</gene>
<proteinExistence type="predicted"/>
<feature type="domain" description="BAH" evidence="2">
    <location>
        <begin position="42"/>
        <end position="167"/>
    </location>
</feature>
<dbReference type="GO" id="GO:0003723">
    <property type="term" value="F:RNA binding"/>
    <property type="evidence" value="ECO:0007669"/>
    <property type="project" value="TreeGrafter"/>
</dbReference>
<dbReference type="PROSITE" id="PS51038">
    <property type="entry name" value="BAH"/>
    <property type="match status" value="1"/>
</dbReference>
<dbReference type="Pfam" id="PF01426">
    <property type="entry name" value="BAH"/>
    <property type="match status" value="1"/>
</dbReference>
<dbReference type="PANTHER" id="PTHR47073:SF10">
    <property type="entry name" value="NUCLEIC ACID BINDING PROTEIN"/>
    <property type="match status" value="1"/>
</dbReference>
<dbReference type="PANTHER" id="PTHR47073">
    <property type="entry name" value="PROTEIN ANTI-SILENCING 1"/>
    <property type="match status" value="1"/>
</dbReference>
<organism evidence="3 4">
    <name type="scientific">Thlaspi arvense</name>
    <name type="common">Field penny-cress</name>
    <dbReference type="NCBI Taxonomy" id="13288"/>
    <lineage>
        <taxon>Eukaryota</taxon>
        <taxon>Viridiplantae</taxon>
        <taxon>Streptophyta</taxon>
        <taxon>Embryophyta</taxon>
        <taxon>Tracheophyta</taxon>
        <taxon>Spermatophyta</taxon>
        <taxon>Magnoliopsida</taxon>
        <taxon>eudicotyledons</taxon>
        <taxon>Gunneridae</taxon>
        <taxon>Pentapetalae</taxon>
        <taxon>rosids</taxon>
        <taxon>malvids</taxon>
        <taxon>Brassicales</taxon>
        <taxon>Brassicaceae</taxon>
        <taxon>Thlaspideae</taxon>
        <taxon>Thlaspi</taxon>
    </lineage>
</organism>
<dbReference type="InterPro" id="IPR043151">
    <property type="entry name" value="BAH_sf"/>
</dbReference>
<dbReference type="FunFam" id="2.30.30.490:FF:000017">
    <property type="entry name" value="Bromo-adjacent homology (BAH) domain-containing protein"/>
    <property type="match status" value="1"/>
</dbReference>
<evidence type="ECO:0000313" key="4">
    <source>
        <dbReference type="Proteomes" id="UP000836841"/>
    </source>
</evidence>
<evidence type="ECO:0000259" key="2">
    <source>
        <dbReference type="PROSITE" id="PS51038"/>
    </source>
</evidence>
<feature type="non-terminal residue" evidence="3">
    <location>
        <position position="543"/>
    </location>
</feature>
<dbReference type="GO" id="GO:0003682">
    <property type="term" value="F:chromatin binding"/>
    <property type="evidence" value="ECO:0007669"/>
    <property type="project" value="InterPro"/>
</dbReference>
<dbReference type="SMART" id="SM00439">
    <property type="entry name" value="BAH"/>
    <property type="match status" value="1"/>
</dbReference>
<evidence type="ECO:0000313" key="3">
    <source>
        <dbReference type="EMBL" id="CAH2053615.1"/>
    </source>
</evidence>
<feature type="region of interest" description="Disordered" evidence="1">
    <location>
        <begin position="275"/>
        <end position="327"/>
    </location>
</feature>
<feature type="compositionally biased region" description="Basic and acidic residues" evidence="1">
    <location>
        <begin position="208"/>
        <end position="225"/>
    </location>
</feature>
<reference evidence="3 4" key="1">
    <citation type="submission" date="2022-03" db="EMBL/GenBank/DDBJ databases">
        <authorList>
            <person name="Nunn A."/>
            <person name="Chopra R."/>
            <person name="Nunn A."/>
            <person name="Contreras Garrido A."/>
        </authorList>
    </citation>
    <scope>NUCLEOTIDE SEQUENCE [LARGE SCALE GENOMIC DNA]</scope>
</reference>
<dbReference type="Proteomes" id="UP000836841">
    <property type="component" value="Chromosome 3"/>
</dbReference>
<name>A0AAU9S0A0_THLAR</name>
<dbReference type="Gene3D" id="2.30.30.490">
    <property type="match status" value="1"/>
</dbReference>
<keyword evidence="4" id="KW-1185">Reference proteome</keyword>
<dbReference type="InterPro" id="IPR001025">
    <property type="entry name" value="BAH_dom"/>
</dbReference>
<feature type="compositionally biased region" description="Polar residues" evidence="1">
    <location>
        <begin position="192"/>
        <end position="201"/>
    </location>
</feature>
<protein>
    <recommendedName>
        <fullName evidence="2">BAH domain-containing protein</fullName>
    </recommendedName>
</protein>
<evidence type="ECO:0000256" key="1">
    <source>
        <dbReference type="SAM" id="MobiDB-lite"/>
    </source>
</evidence>
<accession>A0AAU9S0A0</accession>
<dbReference type="AlphaFoldDB" id="A0AAU9S0A0"/>
<feature type="region of interest" description="Disordered" evidence="1">
    <location>
        <begin position="191"/>
        <end position="228"/>
    </location>
</feature>
<dbReference type="EMBL" id="OU466859">
    <property type="protein sequence ID" value="CAH2053615.1"/>
    <property type="molecule type" value="Genomic_DNA"/>
</dbReference>